<dbReference type="InterPro" id="IPR020472">
    <property type="entry name" value="WD40_PAC1"/>
</dbReference>
<dbReference type="GO" id="GO:0010992">
    <property type="term" value="P:ubiquitin recycling"/>
    <property type="evidence" value="ECO:0007669"/>
    <property type="project" value="TreeGrafter"/>
</dbReference>
<feature type="repeat" description="WD" evidence="4">
    <location>
        <begin position="248"/>
        <end position="261"/>
    </location>
</feature>
<dbReference type="InterPro" id="IPR036322">
    <property type="entry name" value="WD40_repeat_dom_sf"/>
</dbReference>
<dbReference type="InterPro" id="IPR001680">
    <property type="entry name" value="WD40_rpt"/>
</dbReference>
<dbReference type="GO" id="GO:0043130">
    <property type="term" value="F:ubiquitin binding"/>
    <property type="evidence" value="ECO:0007669"/>
    <property type="project" value="TreeGrafter"/>
</dbReference>
<evidence type="ECO:0000256" key="3">
    <source>
        <dbReference type="ARBA" id="ARBA00022737"/>
    </source>
</evidence>
<dbReference type="PROSITE" id="PS50082">
    <property type="entry name" value="WD_REPEATS_2"/>
    <property type="match status" value="4"/>
</dbReference>
<keyword evidence="7" id="KW-1185">Reference proteome</keyword>
<dbReference type="PROSITE" id="PS50294">
    <property type="entry name" value="WD_REPEATS_REGION"/>
    <property type="match status" value="3"/>
</dbReference>
<dbReference type="SMART" id="SM00320">
    <property type="entry name" value="WD40"/>
    <property type="match status" value="5"/>
</dbReference>
<reference evidence="6" key="2">
    <citation type="submission" date="2024-02" db="EMBL/GenBank/DDBJ databases">
        <title>Comparative genomics of Cryptococcus and Kwoniella reveals pathogenesis evolution and contrasting modes of karyotype evolution via chromosome fusion or intercentromeric recombination.</title>
        <authorList>
            <person name="Coelho M.A."/>
            <person name="David-Palma M."/>
            <person name="Shea T."/>
            <person name="Bowers K."/>
            <person name="McGinley-Smith S."/>
            <person name="Mohammad A.W."/>
            <person name="Gnirke A."/>
            <person name="Yurkov A.M."/>
            <person name="Nowrousian M."/>
            <person name="Sun S."/>
            <person name="Cuomo C.A."/>
            <person name="Heitman J."/>
        </authorList>
    </citation>
    <scope>NUCLEOTIDE SEQUENCE</scope>
    <source>
        <strain evidence="6">CBS 10117</strain>
    </source>
</reference>
<keyword evidence="3" id="KW-0677">Repeat</keyword>
<dbReference type="GO" id="GO:0005634">
    <property type="term" value="C:nucleus"/>
    <property type="evidence" value="ECO:0007669"/>
    <property type="project" value="TreeGrafter"/>
</dbReference>
<dbReference type="GO" id="GO:0043161">
    <property type="term" value="P:proteasome-mediated ubiquitin-dependent protein catabolic process"/>
    <property type="evidence" value="ECO:0007669"/>
    <property type="project" value="TreeGrafter"/>
</dbReference>
<dbReference type="SUPFAM" id="SSF50978">
    <property type="entry name" value="WD40 repeat-like"/>
    <property type="match status" value="1"/>
</dbReference>
<protein>
    <recommendedName>
        <fullName evidence="5">PFU domain-containing protein</fullName>
    </recommendedName>
</protein>
<dbReference type="InterPro" id="IPR038122">
    <property type="entry name" value="PFU_sf"/>
</dbReference>
<dbReference type="Proteomes" id="UP000078595">
    <property type="component" value="Chromosome 8"/>
</dbReference>
<dbReference type="Pfam" id="PF00400">
    <property type="entry name" value="WD40"/>
    <property type="match status" value="3"/>
</dbReference>
<dbReference type="Gene3D" id="3.10.20.870">
    <property type="entry name" value="PFU (PLAA family ubiquitin binding), C-terminal domain"/>
    <property type="match status" value="1"/>
</dbReference>
<keyword evidence="2 4" id="KW-0853">WD repeat</keyword>
<feature type="repeat" description="WD" evidence="4">
    <location>
        <begin position="80"/>
        <end position="121"/>
    </location>
</feature>
<dbReference type="KEGG" id="kdj:28972287"/>
<keyword evidence="1" id="KW-0963">Cytoplasm</keyword>
<dbReference type="PROSITE" id="PS51394">
    <property type="entry name" value="PFU"/>
    <property type="match status" value="1"/>
</dbReference>
<gene>
    <name evidence="6" type="ORF">I303_106770</name>
</gene>
<dbReference type="PANTHER" id="PTHR19849:SF0">
    <property type="entry name" value="PHOSPHOLIPASE A-2-ACTIVATING PROTEIN"/>
    <property type="match status" value="1"/>
</dbReference>
<dbReference type="AlphaFoldDB" id="A0AAJ8MK99"/>
<proteinExistence type="predicted"/>
<dbReference type="GeneID" id="28972287"/>
<evidence type="ECO:0000256" key="4">
    <source>
        <dbReference type="PROSITE-ProRule" id="PRU00221"/>
    </source>
</evidence>
<reference evidence="6" key="1">
    <citation type="submission" date="2013-07" db="EMBL/GenBank/DDBJ databases">
        <authorList>
            <consortium name="The Broad Institute Genome Sequencing Platform"/>
            <person name="Cuomo C."/>
            <person name="Litvintseva A."/>
            <person name="Chen Y."/>
            <person name="Heitman J."/>
            <person name="Sun S."/>
            <person name="Springer D."/>
            <person name="Dromer F."/>
            <person name="Young S.K."/>
            <person name="Zeng Q."/>
            <person name="Gargeya S."/>
            <person name="Fitzgerald M."/>
            <person name="Abouelleil A."/>
            <person name="Alvarado L."/>
            <person name="Berlin A.M."/>
            <person name="Chapman S.B."/>
            <person name="Dewar J."/>
            <person name="Goldberg J."/>
            <person name="Griggs A."/>
            <person name="Gujja S."/>
            <person name="Hansen M."/>
            <person name="Howarth C."/>
            <person name="Imamovic A."/>
            <person name="Larimer J."/>
            <person name="McCowan C."/>
            <person name="Murphy C."/>
            <person name="Pearson M."/>
            <person name="Priest M."/>
            <person name="Roberts A."/>
            <person name="Saif S."/>
            <person name="Shea T."/>
            <person name="Sykes S."/>
            <person name="Wortman J."/>
            <person name="Nusbaum C."/>
            <person name="Birren B."/>
        </authorList>
    </citation>
    <scope>NUCLEOTIDE SEQUENCE</scope>
    <source>
        <strain evidence="6">CBS 10117</strain>
    </source>
</reference>
<evidence type="ECO:0000256" key="1">
    <source>
        <dbReference type="ARBA" id="ARBA00022490"/>
    </source>
</evidence>
<dbReference type="InterPro" id="IPR015943">
    <property type="entry name" value="WD40/YVTN_repeat-like_dom_sf"/>
</dbReference>
<dbReference type="InterPro" id="IPR015155">
    <property type="entry name" value="PFU"/>
</dbReference>
<dbReference type="PRINTS" id="PR00320">
    <property type="entry name" value="GPROTEINBRPT"/>
</dbReference>
<evidence type="ECO:0000256" key="2">
    <source>
        <dbReference type="ARBA" id="ARBA00022574"/>
    </source>
</evidence>
<dbReference type="PANTHER" id="PTHR19849">
    <property type="entry name" value="PHOSPHOLIPASE A-2-ACTIVATING PROTEIN"/>
    <property type="match status" value="1"/>
</dbReference>
<sequence length="356" mass="39166">MTDSIDPFQLSQELEPSHQGDVKAVLTISDDMIASASRDSSVGIWTRNGDSGFELKSLLNGHHAYVNSLAYIPSTDDNVDDGHSLNVCALAFSTEHQKLISGSWDQTARIWSRRSGEWKMDVVLAGHDQAVWGVSIVDSGPKTGCSLTADRMIFLWNEQGEILQRFKGSPEPVRSLAVLPGGEAFVSACNDNLIRIWNFEGAVLDSLRGHKDYVYQVTLGSQGMDFVSCGEDHTATVWSVASLPNGDIVTGGSDGRVRIWSRHPNRRADQGTIDAYMQRVQDAMPSLPEDNEPEKPSNQPKTLTIDIDMNDEDPPIPLLFKIGADPRAAAESFGREHSLSDNYINQIEAFIRAHLD</sequence>
<dbReference type="Gene3D" id="2.130.10.10">
    <property type="entry name" value="YVTN repeat-like/Quinoprotein amine dehydrogenase"/>
    <property type="match status" value="1"/>
</dbReference>
<dbReference type="RefSeq" id="XP_065825508.1">
    <property type="nucleotide sequence ID" value="XM_065969436.1"/>
</dbReference>
<accession>A0AAJ8MK99</accession>
<evidence type="ECO:0000313" key="7">
    <source>
        <dbReference type="Proteomes" id="UP000078595"/>
    </source>
</evidence>
<dbReference type="EMBL" id="CP144537">
    <property type="protein sequence ID" value="WWC64162.1"/>
    <property type="molecule type" value="Genomic_DNA"/>
</dbReference>
<feature type="domain" description="PFU" evidence="5">
    <location>
        <begin position="259"/>
        <end position="356"/>
    </location>
</feature>
<feature type="repeat" description="WD" evidence="4">
    <location>
        <begin position="207"/>
        <end position="242"/>
    </location>
</feature>
<name>A0AAJ8MK99_9TREE</name>
<evidence type="ECO:0000313" key="6">
    <source>
        <dbReference type="EMBL" id="WWC64162.1"/>
    </source>
</evidence>
<feature type="repeat" description="WD" evidence="4">
    <location>
        <begin position="166"/>
        <end position="200"/>
    </location>
</feature>
<dbReference type="CDD" id="cd00200">
    <property type="entry name" value="WD40"/>
    <property type="match status" value="1"/>
</dbReference>
<dbReference type="GO" id="GO:0005737">
    <property type="term" value="C:cytoplasm"/>
    <property type="evidence" value="ECO:0007669"/>
    <property type="project" value="TreeGrafter"/>
</dbReference>
<organism evidence="6 7">
    <name type="scientific">Kwoniella dejecticola CBS 10117</name>
    <dbReference type="NCBI Taxonomy" id="1296121"/>
    <lineage>
        <taxon>Eukaryota</taxon>
        <taxon>Fungi</taxon>
        <taxon>Dikarya</taxon>
        <taxon>Basidiomycota</taxon>
        <taxon>Agaricomycotina</taxon>
        <taxon>Tremellomycetes</taxon>
        <taxon>Tremellales</taxon>
        <taxon>Cryptococcaceae</taxon>
        <taxon>Kwoniella</taxon>
    </lineage>
</organism>
<evidence type="ECO:0000259" key="5">
    <source>
        <dbReference type="PROSITE" id="PS51394"/>
    </source>
</evidence>